<name>A0A0H4ISQ2_NEIG1</name>
<reference evidence="2" key="1">
    <citation type="submission" date="2003-03" db="EMBL/GenBank/DDBJ databases">
        <title>The complete genome sequence of Neisseria gonorrhoeae.</title>
        <authorList>
            <person name="Lewis L.A."/>
            <person name="Gillaspy A.F."/>
            <person name="McLaughlin R.E."/>
            <person name="Gipson M."/>
            <person name="Ducey T.F."/>
            <person name="Ownbey T."/>
            <person name="Hartman K."/>
            <person name="Nydick C."/>
            <person name="Carson M.B."/>
            <person name="Vaughn J."/>
            <person name="Thomson C."/>
            <person name="Song L."/>
            <person name="Lin S."/>
            <person name="Yuan X."/>
            <person name="Najar F."/>
            <person name="Zhan M."/>
            <person name="Ren Q."/>
            <person name="Zhu H."/>
            <person name="Qi S."/>
            <person name="Kenton S.M."/>
            <person name="Lai H."/>
            <person name="White J.D."/>
            <person name="Clifton S."/>
            <person name="Roe B.A."/>
            <person name="Dyer D.W."/>
        </authorList>
    </citation>
    <scope>NUCLEOTIDE SEQUENCE [LARGE SCALE GENOMIC DNA]</scope>
    <source>
        <strain evidence="2">ATCC 700825 / FA 1090</strain>
    </source>
</reference>
<accession>A0A0H4ISQ2</accession>
<gene>
    <name evidence="1" type="ORF">NGO_03805</name>
</gene>
<sequence length="64" mass="7289">MIYYPAVLFQNPDQSNWGVIIPDLPGCILSAIRLPTRLPMPKPPQCSISKGFCRKTCRFPRRKA</sequence>
<dbReference type="Proteomes" id="UP000000535">
    <property type="component" value="Chromosome"/>
</dbReference>
<dbReference type="InterPro" id="IPR035069">
    <property type="entry name" value="TTHA1013/TTHA0281-like"/>
</dbReference>
<dbReference type="SUPFAM" id="SSF143100">
    <property type="entry name" value="TTHA1013/TTHA0281-like"/>
    <property type="match status" value="1"/>
</dbReference>
<dbReference type="AlphaFoldDB" id="A0A0H4ISQ2"/>
<protein>
    <submittedName>
        <fullName evidence="1">Uncharacterized protein</fullName>
    </submittedName>
</protein>
<organism evidence="1 2">
    <name type="scientific">Neisseria gonorrhoeae (strain ATCC 700825 / FA 1090)</name>
    <dbReference type="NCBI Taxonomy" id="242231"/>
    <lineage>
        <taxon>Bacteria</taxon>
        <taxon>Pseudomonadati</taxon>
        <taxon>Pseudomonadota</taxon>
        <taxon>Betaproteobacteria</taxon>
        <taxon>Neisseriales</taxon>
        <taxon>Neisseriaceae</taxon>
        <taxon>Neisseria</taxon>
    </lineage>
</organism>
<proteinExistence type="predicted"/>
<evidence type="ECO:0000313" key="2">
    <source>
        <dbReference type="Proteomes" id="UP000000535"/>
    </source>
</evidence>
<dbReference type="KEGG" id="ngo:NGO_03805"/>
<keyword evidence="2" id="KW-1185">Reference proteome</keyword>
<dbReference type="EMBL" id="AE004969">
    <property type="protein sequence ID" value="AKO63644.1"/>
    <property type="molecule type" value="Genomic_DNA"/>
</dbReference>
<dbReference type="STRING" id="242231.NGO_03805"/>
<evidence type="ECO:0000313" key="1">
    <source>
        <dbReference type="EMBL" id="AKO63644.1"/>
    </source>
</evidence>